<keyword evidence="11" id="KW-1185">Reference proteome</keyword>
<organism evidence="10 11">
    <name type="scientific">Phytophthora palmivora</name>
    <dbReference type="NCBI Taxonomy" id="4796"/>
    <lineage>
        <taxon>Eukaryota</taxon>
        <taxon>Sar</taxon>
        <taxon>Stramenopiles</taxon>
        <taxon>Oomycota</taxon>
        <taxon>Peronosporomycetes</taxon>
        <taxon>Peronosporales</taxon>
        <taxon>Peronosporaceae</taxon>
        <taxon>Phytophthora</taxon>
    </lineage>
</organism>
<dbReference type="OrthoDB" id="127017at2759"/>
<evidence type="ECO:0000256" key="6">
    <source>
        <dbReference type="ARBA" id="ARBA00022759"/>
    </source>
</evidence>
<proteinExistence type="predicted"/>
<dbReference type="InterPro" id="IPR043502">
    <property type="entry name" value="DNA/RNA_pol_sf"/>
</dbReference>
<evidence type="ECO:0000256" key="1">
    <source>
        <dbReference type="ARBA" id="ARBA00022670"/>
    </source>
</evidence>
<evidence type="ECO:0000256" key="8">
    <source>
        <dbReference type="ARBA" id="ARBA00022918"/>
    </source>
</evidence>
<keyword evidence="2" id="KW-0808">Transferase</keyword>
<keyword evidence="5" id="KW-0064">Aspartyl protease</keyword>
<evidence type="ECO:0000259" key="9">
    <source>
        <dbReference type="Pfam" id="PF17917"/>
    </source>
</evidence>
<dbReference type="GO" id="GO:0006508">
    <property type="term" value="P:proteolysis"/>
    <property type="evidence" value="ECO:0007669"/>
    <property type="project" value="UniProtKB-KW"/>
</dbReference>
<keyword evidence="7" id="KW-0378">Hydrolase</keyword>
<dbReference type="Gene3D" id="3.10.10.10">
    <property type="entry name" value="HIV Type 1 Reverse Transcriptase, subunit A, domain 1"/>
    <property type="match status" value="1"/>
</dbReference>
<sequence>MIYGNPSSRWACAIQPERKSGGSDFCQPVDYKSFNCQIELMAGIMTNLHVDLEKVRGSRYFGVFDLFKGYWYCEEVPRTPVLLAHRKIYTPSRVPQGSADVALYFQPTIERSSIDTYLDKLQELLEMTANFGFNHVYTNKTNSATHAFPKPEAEMILLTDTSDSVIVTQVASWESDADIQDQQHELLICLGGSFTGAQKNWSIIEQEAYPIVMACDKLRYLLLRAQVVSACTAITAT</sequence>
<comment type="caution">
    <text evidence="10">The sequence shown here is derived from an EMBL/GenBank/DDBJ whole genome shotgun (WGS) entry which is preliminary data.</text>
</comment>
<dbReference type="GO" id="GO:0004519">
    <property type="term" value="F:endonuclease activity"/>
    <property type="evidence" value="ECO:0007669"/>
    <property type="project" value="UniProtKB-KW"/>
</dbReference>
<dbReference type="Proteomes" id="UP000237271">
    <property type="component" value="Unassembled WGS sequence"/>
</dbReference>
<keyword evidence="3" id="KW-0548">Nucleotidyltransferase</keyword>
<keyword evidence="6" id="KW-0255">Endonuclease</keyword>
<dbReference type="GO" id="GO:0004190">
    <property type="term" value="F:aspartic-type endopeptidase activity"/>
    <property type="evidence" value="ECO:0007669"/>
    <property type="project" value="UniProtKB-KW"/>
</dbReference>
<dbReference type="InterPro" id="IPR043128">
    <property type="entry name" value="Rev_trsase/Diguanyl_cyclase"/>
</dbReference>
<keyword evidence="8" id="KW-0695">RNA-directed DNA polymerase</keyword>
<evidence type="ECO:0000256" key="5">
    <source>
        <dbReference type="ARBA" id="ARBA00022750"/>
    </source>
</evidence>
<name>A0A2P4XBV0_9STRA</name>
<dbReference type="GO" id="GO:0003964">
    <property type="term" value="F:RNA-directed DNA polymerase activity"/>
    <property type="evidence" value="ECO:0007669"/>
    <property type="project" value="UniProtKB-KW"/>
</dbReference>
<dbReference type="EMBL" id="NCKW01015473">
    <property type="protein sequence ID" value="POM63009.1"/>
    <property type="molecule type" value="Genomic_DNA"/>
</dbReference>
<keyword evidence="4" id="KW-0540">Nuclease</keyword>
<feature type="domain" description="Reverse transcriptase RNase H-like" evidence="9">
    <location>
        <begin position="151"/>
        <end position="227"/>
    </location>
</feature>
<dbReference type="Gene3D" id="3.30.70.270">
    <property type="match status" value="1"/>
</dbReference>
<gene>
    <name evidence="10" type="ORF">PHPALM_27759</name>
</gene>
<dbReference type="Pfam" id="PF17917">
    <property type="entry name" value="RT_RNaseH"/>
    <property type="match status" value="1"/>
</dbReference>
<evidence type="ECO:0000256" key="2">
    <source>
        <dbReference type="ARBA" id="ARBA00022679"/>
    </source>
</evidence>
<accession>A0A2P4XBV0</accession>
<evidence type="ECO:0000313" key="10">
    <source>
        <dbReference type="EMBL" id="POM63009.1"/>
    </source>
</evidence>
<evidence type="ECO:0000256" key="7">
    <source>
        <dbReference type="ARBA" id="ARBA00022801"/>
    </source>
</evidence>
<dbReference type="PANTHER" id="PTHR33064:SF37">
    <property type="entry name" value="RIBONUCLEASE H"/>
    <property type="match status" value="1"/>
</dbReference>
<dbReference type="AlphaFoldDB" id="A0A2P4XBV0"/>
<evidence type="ECO:0000313" key="11">
    <source>
        <dbReference type="Proteomes" id="UP000237271"/>
    </source>
</evidence>
<dbReference type="SUPFAM" id="SSF56672">
    <property type="entry name" value="DNA/RNA polymerases"/>
    <property type="match status" value="1"/>
</dbReference>
<evidence type="ECO:0000256" key="4">
    <source>
        <dbReference type="ARBA" id="ARBA00022722"/>
    </source>
</evidence>
<reference evidence="10 11" key="1">
    <citation type="journal article" date="2017" name="Genome Biol. Evol.">
        <title>Phytophthora megakarya and P. palmivora, closely related causal agents of cacao black pod rot, underwent increases in genome sizes and gene numbers by different mechanisms.</title>
        <authorList>
            <person name="Ali S.S."/>
            <person name="Shao J."/>
            <person name="Lary D.J."/>
            <person name="Kronmiller B."/>
            <person name="Shen D."/>
            <person name="Strem M.D."/>
            <person name="Amoako-Attah I."/>
            <person name="Akrofi A.Y."/>
            <person name="Begoude B.A."/>
            <person name="Ten Hoopen G.M."/>
            <person name="Coulibaly K."/>
            <person name="Kebe B.I."/>
            <person name="Melnick R.L."/>
            <person name="Guiltinan M.J."/>
            <person name="Tyler B.M."/>
            <person name="Meinhardt L.W."/>
            <person name="Bailey B.A."/>
        </authorList>
    </citation>
    <scope>NUCLEOTIDE SEQUENCE [LARGE SCALE GENOMIC DNA]</scope>
    <source>
        <strain evidence="11">sbr112.9</strain>
    </source>
</reference>
<keyword evidence="1" id="KW-0645">Protease</keyword>
<dbReference type="InterPro" id="IPR041373">
    <property type="entry name" value="RT_RNaseH"/>
</dbReference>
<dbReference type="PANTHER" id="PTHR33064">
    <property type="entry name" value="POL PROTEIN"/>
    <property type="match status" value="1"/>
</dbReference>
<dbReference type="InterPro" id="IPR051320">
    <property type="entry name" value="Viral_Replic_Matur_Polypro"/>
</dbReference>
<protein>
    <recommendedName>
        <fullName evidence="9">Reverse transcriptase RNase H-like domain-containing protein</fullName>
    </recommendedName>
</protein>
<evidence type="ECO:0000256" key="3">
    <source>
        <dbReference type="ARBA" id="ARBA00022695"/>
    </source>
</evidence>